<sequence>MILLFTSPPLRLLFTSSSPPLHLTAPLFTCASSSPPLRLLFTSSAPPLHLLCAFLFTSFCASSSPPSPPKVLVSVSLTAG</sequence>
<evidence type="ECO:0000313" key="2">
    <source>
        <dbReference type="Proteomes" id="UP001497482"/>
    </source>
</evidence>
<organism evidence="1 2">
    <name type="scientific">Knipowitschia caucasica</name>
    <name type="common">Caucasian dwarf goby</name>
    <name type="synonym">Pomatoschistus caucasicus</name>
    <dbReference type="NCBI Taxonomy" id="637954"/>
    <lineage>
        <taxon>Eukaryota</taxon>
        <taxon>Metazoa</taxon>
        <taxon>Chordata</taxon>
        <taxon>Craniata</taxon>
        <taxon>Vertebrata</taxon>
        <taxon>Euteleostomi</taxon>
        <taxon>Actinopterygii</taxon>
        <taxon>Neopterygii</taxon>
        <taxon>Teleostei</taxon>
        <taxon>Neoteleostei</taxon>
        <taxon>Acanthomorphata</taxon>
        <taxon>Gobiaria</taxon>
        <taxon>Gobiiformes</taxon>
        <taxon>Gobioidei</taxon>
        <taxon>Gobiidae</taxon>
        <taxon>Gobiinae</taxon>
        <taxon>Knipowitschia</taxon>
    </lineage>
</organism>
<keyword evidence="2" id="KW-1185">Reference proteome</keyword>
<name>A0AAV2KG34_KNICA</name>
<protein>
    <submittedName>
        <fullName evidence="1">Uncharacterized protein</fullName>
    </submittedName>
</protein>
<proteinExistence type="predicted"/>
<dbReference type="Proteomes" id="UP001497482">
    <property type="component" value="Chromosome 17"/>
</dbReference>
<evidence type="ECO:0000313" key="1">
    <source>
        <dbReference type="EMBL" id="CAL1587152.1"/>
    </source>
</evidence>
<dbReference type="AlphaFoldDB" id="A0AAV2KG34"/>
<reference evidence="1 2" key="1">
    <citation type="submission" date="2024-04" db="EMBL/GenBank/DDBJ databases">
        <authorList>
            <person name="Waldvogel A.-M."/>
            <person name="Schoenle A."/>
        </authorList>
    </citation>
    <scope>NUCLEOTIDE SEQUENCE [LARGE SCALE GENOMIC DNA]</scope>
</reference>
<dbReference type="EMBL" id="OZ035839">
    <property type="protein sequence ID" value="CAL1587152.1"/>
    <property type="molecule type" value="Genomic_DNA"/>
</dbReference>
<gene>
    <name evidence="1" type="ORF">KC01_LOCUS17121</name>
</gene>
<accession>A0AAV2KG34</accession>